<name>A0A855Y3P7_9BACL</name>
<proteinExistence type="predicted"/>
<dbReference type="AlphaFoldDB" id="A0A855Y3P7"/>
<gene>
    <name evidence="1" type="ORF">DET56_109255</name>
</gene>
<dbReference type="Proteomes" id="UP000247078">
    <property type="component" value="Unassembled WGS sequence"/>
</dbReference>
<protein>
    <recommendedName>
        <fullName evidence="3">DUF551 domain-containing protein</fullName>
    </recommendedName>
</protein>
<evidence type="ECO:0000313" key="2">
    <source>
        <dbReference type="Proteomes" id="UP000247078"/>
    </source>
</evidence>
<organism evidence="1 2">
    <name type="scientific">Paenibacillus pabuli</name>
    <dbReference type="NCBI Taxonomy" id="1472"/>
    <lineage>
        <taxon>Bacteria</taxon>
        <taxon>Bacillati</taxon>
        <taxon>Bacillota</taxon>
        <taxon>Bacilli</taxon>
        <taxon>Bacillales</taxon>
        <taxon>Paenibacillaceae</taxon>
        <taxon>Paenibacillus</taxon>
    </lineage>
</organism>
<dbReference type="EMBL" id="QGTZ01000009">
    <property type="protein sequence ID" value="PWW37369.1"/>
    <property type="molecule type" value="Genomic_DNA"/>
</dbReference>
<dbReference type="RefSeq" id="WP_110000786.1">
    <property type="nucleotide sequence ID" value="NZ_QGTZ01000009.1"/>
</dbReference>
<reference evidence="1 2" key="1">
    <citation type="submission" date="2018-05" db="EMBL/GenBank/DDBJ databases">
        <title>Freshwater and sediment microbial communities from various areas in North America, analyzing microbe dynamics in response to fracking.</title>
        <authorList>
            <person name="Lamendella R."/>
        </authorList>
    </citation>
    <scope>NUCLEOTIDE SEQUENCE [LARGE SCALE GENOMIC DNA]</scope>
    <source>
        <strain evidence="1 2">DB-3</strain>
    </source>
</reference>
<evidence type="ECO:0000313" key="1">
    <source>
        <dbReference type="EMBL" id="PWW37369.1"/>
    </source>
</evidence>
<sequence>MIEWRKYDPTDRSIPSHVDHIVTNGRNTLIAQHASIPGKGKYGWRINNALIPWVTHWSPINKPGEEEA</sequence>
<comment type="caution">
    <text evidence="1">The sequence shown here is derived from an EMBL/GenBank/DDBJ whole genome shotgun (WGS) entry which is preliminary data.</text>
</comment>
<evidence type="ECO:0008006" key="3">
    <source>
        <dbReference type="Google" id="ProtNLM"/>
    </source>
</evidence>
<accession>A0A855Y3P7</accession>